<dbReference type="InterPro" id="IPR027107">
    <property type="entry name" value="Tuberin/Ral-act_asu"/>
</dbReference>
<dbReference type="STRING" id="215637.A0A4P9ZKD0"/>
<organism evidence="4 5">
    <name type="scientific">Dimargaris cristalligena</name>
    <dbReference type="NCBI Taxonomy" id="215637"/>
    <lineage>
        <taxon>Eukaryota</taxon>
        <taxon>Fungi</taxon>
        <taxon>Fungi incertae sedis</taxon>
        <taxon>Zoopagomycota</taxon>
        <taxon>Kickxellomycotina</taxon>
        <taxon>Dimargaritomycetes</taxon>
        <taxon>Dimargaritales</taxon>
        <taxon>Dimargaritaceae</taxon>
        <taxon>Dimargaris</taxon>
    </lineage>
</organism>
<dbReference type="InterPro" id="IPR035974">
    <property type="entry name" value="Rap/Ran-GAP_sf"/>
</dbReference>
<evidence type="ECO:0000256" key="1">
    <source>
        <dbReference type="ARBA" id="ARBA00022468"/>
    </source>
</evidence>
<dbReference type="InterPro" id="IPR000331">
    <property type="entry name" value="Rap/Ran_GAP_dom"/>
</dbReference>
<keyword evidence="1" id="KW-0343">GTPase activation</keyword>
<dbReference type="GO" id="GO:0005634">
    <property type="term" value="C:nucleus"/>
    <property type="evidence" value="ECO:0007669"/>
    <property type="project" value="InterPro"/>
</dbReference>
<dbReference type="Proteomes" id="UP000268162">
    <property type="component" value="Unassembled WGS sequence"/>
</dbReference>
<feature type="region of interest" description="Disordered" evidence="2">
    <location>
        <begin position="882"/>
        <end position="960"/>
    </location>
</feature>
<dbReference type="GO" id="GO:0005737">
    <property type="term" value="C:cytoplasm"/>
    <property type="evidence" value="ECO:0007669"/>
    <property type="project" value="TreeGrafter"/>
</dbReference>
<dbReference type="Pfam" id="PF02145">
    <property type="entry name" value="Rap_GAP"/>
    <property type="match status" value="1"/>
</dbReference>
<dbReference type="FunFam" id="3.40.50.11210:FF:000001">
    <property type="entry name" value="Ral GTPase-activating protein subunit alpha-1 isoform 1"/>
    <property type="match status" value="1"/>
</dbReference>
<dbReference type="PANTHER" id="PTHR10063:SF11">
    <property type="entry name" value="RHO GTPASE-ACTIVATING PROTEIN CG5521-RELATED"/>
    <property type="match status" value="1"/>
</dbReference>
<evidence type="ECO:0000259" key="3">
    <source>
        <dbReference type="PROSITE" id="PS50085"/>
    </source>
</evidence>
<sequence>MASSSSSSVHSYWASASRELSHHQFQSNQHHGIRTLDPSLAATLLTGQEREGGSGNGGSTAASSIAGGEGPLEDWNEHSYCEHLLQDVQLFAHPKYTNRLVQGKCVLGTLDKPCPWLETGVSSLVYLEKLIEGINWYESEATYMWSQLLTAIGHPNEIRYAHLLVQMVRGIIRVCETFSSVSGLLYSRGISLEALPRAVVHSYPPIQYLLETPAGSNFTRLRQILLLYSPWALAPSLMEVCFKWESPQLDFAPGVNCEHPPAQAPVMEFINGSDYLAGPAGINDEFGRGPIPSAADPPSIHRGATQDYSRDGIGGRGGHLNSTSTLASCDAYPWALAALCRLMCRVQPVLIPEDYVAHFYYLIIHILATRNPTMANVVYSYLYPIFSTGLPNVDLLVTPFLYSIRAMLKRHSGLNLVSRTVAFRILFSMLVHLQAHQDRKCPALKLSPEGNLTFGGIHDTPMDLMDGMTLRLEILEILLHPVLTVIPGGDIPDSEILAVGRELTHGSSFMTVTVMQAGDIEVKKDILRAVLIRLLINLGDDHDELSLLARQSLLVIINTPGAIQHLNPAMRGDYIVLLLWAIHLQLDRFVIRPTSGRHVSVCGLMVTLLESLMRFPADTLYQVATKTMVFDTLERAFLVDKELNAVRLPMVRMTHKSYHMIQHLVSEIRFDESITKNEKSTLKTIEKFAQSASTRATPEAIADQSQVTKWSDSIQDTVEGVIDHLLNHYDHFPPIRGVDYIYSEITEPLVTGDSDEDQELSFLSLNSKSVVTFSRTQLYESNPLLLVRNSTGKYQFLQRIYLAERHVKALRRASTIGQNPQCCTRRPSTVSLDFRRTAPRPISLGKNSGFAWPVMPDINTPAPSVSERDTLEKDMQEFSRLESKLMSQNSRDQSRPVCPRPPNRESFFALDEDQHKRIVPPEEDAPSKPNTGAAQTNNGGGPFDQSARSGGITTGPNKGWTIMKKSKQLYRDLRHLDTINPRECFKAAVLYVGSQQIDETSILGNHGGSPAYNTFLKTLGWEVNLRTHTGYTGRLQRNEMIFHDATRIPSDPNDNQLIRKKRHVGNDHIHIVWNENNMDFIPGTISGDFGNVQIVINPLNERLCGIRIYKDKKLWTSVRGP</sequence>
<dbReference type="GO" id="GO:0051056">
    <property type="term" value="P:regulation of small GTPase mediated signal transduction"/>
    <property type="evidence" value="ECO:0007669"/>
    <property type="project" value="InterPro"/>
</dbReference>
<dbReference type="PROSITE" id="PS50085">
    <property type="entry name" value="RAPGAP"/>
    <property type="match status" value="1"/>
</dbReference>
<dbReference type="AlphaFoldDB" id="A0A4P9ZKD0"/>
<dbReference type="GO" id="GO:0005096">
    <property type="term" value="F:GTPase activator activity"/>
    <property type="evidence" value="ECO:0007669"/>
    <property type="project" value="UniProtKB-KW"/>
</dbReference>
<dbReference type="PANTHER" id="PTHR10063">
    <property type="entry name" value="TUBERIN"/>
    <property type="match status" value="1"/>
</dbReference>
<evidence type="ECO:0000313" key="4">
    <source>
        <dbReference type="EMBL" id="RKP33697.1"/>
    </source>
</evidence>
<gene>
    <name evidence="4" type="ORF">BJ085DRAFT_32545</name>
</gene>
<dbReference type="EMBL" id="ML003625">
    <property type="protein sequence ID" value="RKP33697.1"/>
    <property type="molecule type" value="Genomic_DNA"/>
</dbReference>
<accession>A0A4P9ZKD0</accession>
<reference evidence="5" key="1">
    <citation type="journal article" date="2018" name="Nat. Microbiol.">
        <title>Leveraging single-cell genomics to expand the fungal tree of life.</title>
        <authorList>
            <person name="Ahrendt S.R."/>
            <person name="Quandt C.A."/>
            <person name="Ciobanu D."/>
            <person name="Clum A."/>
            <person name="Salamov A."/>
            <person name="Andreopoulos B."/>
            <person name="Cheng J.F."/>
            <person name="Woyke T."/>
            <person name="Pelin A."/>
            <person name="Henrissat B."/>
            <person name="Reynolds N.K."/>
            <person name="Benny G.L."/>
            <person name="Smith M.E."/>
            <person name="James T.Y."/>
            <person name="Grigoriev I.V."/>
        </authorList>
    </citation>
    <scope>NUCLEOTIDE SEQUENCE [LARGE SCALE GENOMIC DNA]</scope>
    <source>
        <strain evidence="5">RSA 468</strain>
    </source>
</reference>
<feature type="region of interest" description="Disordered" evidence="2">
    <location>
        <begin position="48"/>
        <end position="68"/>
    </location>
</feature>
<keyword evidence="5" id="KW-1185">Reference proteome</keyword>
<evidence type="ECO:0000313" key="5">
    <source>
        <dbReference type="Proteomes" id="UP000268162"/>
    </source>
</evidence>
<evidence type="ECO:0000256" key="2">
    <source>
        <dbReference type="SAM" id="MobiDB-lite"/>
    </source>
</evidence>
<dbReference type="SUPFAM" id="SSF111347">
    <property type="entry name" value="Rap/Ran-GAP"/>
    <property type="match status" value="1"/>
</dbReference>
<name>A0A4P9ZKD0_9FUNG</name>
<feature type="domain" description="Rap-GAP" evidence="3">
    <location>
        <begin position="973"/>
        <end position="1121"/>
    </location>
</feature>
<protein>
    <recommendedName>
        <fullName evidence="3">Rap-GAP domain-containing protein</fullName>
    </recommendedName>
</protein>
<proteinExistence type="predicted"/>
<dbReference type="Gene3D" id="3.40.50.11210">
    <property type="entry name" value="Rap/Ran-GAP"/>
    <property type="match status" value="1"/>
</dbReference>